<evidence type="ECO:0000256" key="6">
    <source>
        <dbReference type="SAM" id="MobiDB-lite"/>
    </source>
</evidence>
<keyword evidence="9" id="KW-1185">Reference proteome</keyword>
<dbReference type="GO" id="GO:0032259">
    <property type="term" value="P:methylation"/>
    <property type="evidence" value="ECO:0007669"/>
    <property type="project" value="UniProtKB-KW"/>
</dbReference>
<keyword evidence="2" id="KW-0698">rRNA processing</keyword>
<dbReference type="EMBL" id="CP071517">
    <property type="protein sequence ID" value="QSX74653.1"/>
    <property type="molecule type" value="Genomic_DNA"/>
</dbReference>
<dbReference type="RefSeq" id="WP_200608951.1">
    <property type="nucleotide sequence ID" value="NZ_CP071517.1"/>
</dbReference>
<dbReference type="Pfam" id="PF05175">
    <property type="entry name" value="MTS"/>
    <property type="match status" value="1"/>
</dbReference>
<dbReference type="InterPro" id="IPR007848">
    <property type="entry name" value="Small_mtfrase_dom"/>
</dbReference>
<reference evidence="8 9" key="1">
    <citation type="submission" date="2021-02" db="EMBL/GenBank/DDBJ databases">
        <title>Lysobacter arenosi sp. nov., isolated from soil of gangwondo yeongwol, south Korea.</title>
        <authorList>
            <person name="Kim K.R."/>
            <person name="Kim K.H."/>
            <person name="Jeon C.O."/>
        </authorList>
    </citation>
    <scope>NUCLEOTIDE SEQUENCE [LARGE SCALE GENOMIC DNA]</scope>
    <source>
        <strain evidence="8 9">R7</strain>
    </source>
</reference>
<evidence type="ECO:0000256" key="3">
    <source>
        <dbReference type="ARBA" id="ARBA00022603"/>
    </source>
</evidence>
<proteinExistence type="predicted"/>
<feature type="region of interest" description="Disordered" evidence="6">
    <location>
        <begin position="354"/>
        <end position="378"/>
    </location>
</feature>
<evidence type="ECO:0000259" key="7">
    <source>
        <dbReference type="Pfam" id="PF05175"/>
    </source>
</evidence>
<dbReference type="SUPFAM" id="SSF53335">
    <property type="entry name" value="S-adenosyl-L-methionine-dependent methyltransferases"/>
    <property type="match status" value="1"/>
</dbReference>
<dbReference type="InterPro" id="IPR002052">
    <property type="entry name" value="DNA_methylase_N6_adenine_CS"/>
</dbReference>
<gene>
    <name evidence="8" type="ORF">HIV01_016000</name>
</gene>
<evidence type="ECO:0000313" key="9">
    <source>
        <dbReference type="Proteomes" id="UP000663400"/>
    </source>
</evidence>
<evidence type="ECO:0000313" key="8">
    <source>
        <dbReference type="EMBL" id="QSX74653.1"/>
    </source>
</evidence>
<dbReference type="InterPro" id="IPR046977">
    <property type="entry name" value="RsmC/RlmG"/>
</dbReference>
<keyword evidence="4" id="KW-0808">Transferase</keyword>
<feature type="domain" description="Methyltransferase small" evidence="7">
    <location>
        <begin position="178"/>
        <end position="346"/>
    </location>
</feature>
<dbReference type="InterPro" id="IPR029063">
    <property type="entry name" value="SAM-dependent_MTases_sf"/>
</dbReference>
<dbReference type="PROSITE" id="PS00092">
    <property type="entry name" value="N6_MTASE"/>
    <property type="match status" value="1"/>
</dbReference>
<organism evidence="8 9">
    <name type="scientific">Lysobacter arenosi</name>
    <dbReference type="NCBI Taxonomy" id="2795387"/>
    <lineage>
        <taxon>Bacteria</taxon>
        <taxon>Pseudomonadati</taxon>
        <taxon>Pseudomonadota</taxon>
        <taxon>Gammaproteobacteria</taxon>
        <taxon>Lysobacterales</taxon>
        <taxon>Lysobacteraceae</taxon>
        <taxon>Lysobacter</taxon>
    </lineage>
</organism>
<feature type="compositionally biased region" description="Low complexity" evidence="6">
    <location>
        <begin position="354"/>
        <end position="365"/>
    </location>
</feature>
<protein>
    <submittedName>
        <fullName evidence="8">Class I SAM-dependent methyltransferase</fullName>
    </submittedName>
</protein>
<keyword evidence="1" id="KW-0963">Cytoplasm</keyword>
<evidence type="ECO:0000256" key="5">
    <source>
        <dbReference type="ARBA" id="ARBA00022691"/>
    </source>
</evidence>
<dbReference type="Gene3D" id="3.40.50.150">
    <property type="entry name" value="Vaccinia Virus protein VP39"/>
    <property type="match status" value="2"/>
</dbReference>
<evidence type="ECO:0000256" key="4">
    <source>
        <dbReference type="ARBA" id="ARBA00022679"/>
    </source>
</evidence>
<evidence type="ECO:0000256" key="2">
    <source>
        <dbReference type="ARBA" id="ARBA00022552"/>
    </source>
</evidence>
<dbReference type="PANTHER" id="PTHR47816">
    <property type="entry name" value="RIBOSOMAL RNA SMALL SUBUNIT METHYLTRANSFERASE C"/>
    <property type="match status" value="1"/>
</dbReference>
<dbReference type="PANTHER" id="PTHR47816:SF4">
    <property type="entry name" value="RIBOSOMAL RNA SMALL SUBUNIT METHYLTRANSFERASE C"/>
    <property type="match status" value="1"/>
</dbReference>
<accession>A0ABX7RAX2</accession>
<keyword evidence="5" id="KW-0949">S-adenosyl-L-methionine</keyword>
<evidence type="ECO:0000256" key="1">
    <source>
        <dbReference type="ARBA" id="ARBA00022490"/>
    </source>
</evidence>
<dbReference type="GO" id="GO:0008168">
    <property type="term" value="F:methyltransferase activity"/>
    <property type="evidence" value="ECO:0007669"/>
    <property type="project" value="UniProtKB-KW"/>
</dbReference>
<dbReference type="CDD" id="cd02440">
    <property type="entry name" value="AdoMet_MTases"/>
    <property type="match status" value="1"/>
</dbReference>
<dbReference type="Proteomes" id="UP000663400">
    <property type="component" value="Chromosome"/>
</dbReference>
<sequence length="378" mass="40603">MSAEGDDAALQALLLPFVDGVLTWPSTGGVLFLRARDGWPLHQRPLPGLVCEQSFKPEAEALERSGFTRVELGEEASDEGRYALVLVLPPRQRDEARALFARAVAHCAPGGRVVACLGNNEGAKSGETDLARIAGPVGTLSKHKCRVFWTAPLDGPADPELARQWRQADAPRAIADGRFLSRPGLFAWDRIDPASRLLVEQLPAGLSGEAADLGAGYGYLASELLARCPGISAVDLYEAEARGLGLARANLAPAASRAALGFHWHDVTRGLEKQYDVIVSNPPFHAQGRADRPDIGRAFISAAAQALRPRGQLWLVANRHLPYEEMLSVHFGDVRTVAQRDGFKVIAAVATPHAAPAAPAPAANRARSKGKARERNWK</sequence>
<keyword evidence="3 8" id="KW-0489">Methyltransferase</keyword>
<name>A0ABX7RAX2_9GAMM</name>